<feature type="chain" id="PRO_5043865042" description="Inosine/uridine-preferring nucleoside hydrolase domain-containing protein" evidence="2">
    <location>
        <begin position="20"/>
        <end position="336"/>
    </location>
</feature>
<comment type="similarity">
    <text evidence="1">Belongs to the IUNH family.</text>
</comment>
<gene>
    <name evidence="4" type="ORF">Clacol_004917</name>
</gene>
<dbReference type="Pfam" id="PF01156">
    <property type="entry name" value="IU_nuc_hydro"/>
    <property type="match status" value="1"/>
</dbReference>
<dbReference type="Gene3D" id="3.90.245.10">
    <property type="entry name" value="Ribonucleoside hydrolase-like"/>
    <property type="match status" value="1"/>
</dbReference>
<evidence type="ECO:0000256" key="2">
    <source>
        <dbReference type="SAM" id="SignalP"/>
    </source>
</evidence>
<dbReference type="EMBL" id="BPWL01000005">
    <property type="protein sequence ID" value="GJJ10690.1"/>
    <property type="molecule type" value="Genomic_DNA"/>
</dbReference>
<evidence type="ECO:0000313" key="4">
    <source>
        <dbReference type="EMBL" id="GJJ10690.1"/>
    </source>
</evidence>
<evidence type="ECO:0000313" key="5">
    <source>
        <dbReference type="Proteomes" id="UP001050691"/>
    </source>
</evidence>
<feature type="signal peptide" evidence="2">
    <location>
        <begin position="1"/>
        <end position="19"/>
    </location>
</feature>
<comment type="caution">
    <text evidence="4">The sequence shown here is derived from an EMBL/GenBank/DDBJ whole genome shotgun (WGS) entry which is preliminary data.</text>
</comment>
<name>A0AAV5AFG7_9AGAM</name>
<feature type="domain" description="Inosine/uridine-preferring nucleoside hydrolase" evidence="3">
    <location>
        <begin position="28"/>
        <end position="244"/>
    </location>
</feature>
<dbReference type="SUPFAM" id="SSF53590">
    <property type="entry name" value="Nucleoside hydrolase"/>
    <property type="match status" value="1"/>
</dbReference>
<dbReference type="InterPro" id="IPR036452">
    <property type="entry name" value="Ribo_hydro-like"/>
</dbReference>
<sequence>MSFPSLVALLLVGLTTSYALPTPPLTYTDDAGAIAIANTLQTMGYVNILGIVSDVTSNYSLAAIDAINTWYCHPNIPLAQTNHLTDTVREPEVNSTDAEYITTLANSQVFPQNFDRSKVKDPVEFYHDILSEAEDNSVTIIAIGFFTNLYNLYYSENGPALIKAKVKELVVQGGSCNTTDKPHNAGYNQVHDLPSAEVVMKWPSPVTFFPGFVANQVQAGQAALNISTTNPVRFVYETVDFGLEFEPDDIITTYYAIFGLTDDSFIYGNSNGTGGLQFVPNPKSPVAVNKYSVWNYVVNPPAQQRYVILNKPPQTIADKLNGLISCFGEGQPNCSS</sequence>
<dbReference type="AlphaFoldDB" id="A0AAV5AFG7"/>
<evidence type="ECO:0000256" key="1">
    <source>
        <dbReference type="ARBA" id="ARBA00009176"/>
    </source>
</evidence>
<dbReference type="Proteomes" id="UP001050691">
    <property type="component" value="Unassembled WGS sequence"/>
</dbReference>
<organism evidence="4 5">
    <name type="scientific">Clathrus columnatus</name>
    <dbReference type="NCBI Taxonomy" id="1419009"/>
    <lineage>
        <taxon>Eukaryota</taxon>
        <taxon>Fungi</taxon>
        <taxon>Dikarya</taxon>
        <taxon>Basidiomycota</taxon>
        <taxon>Agaricomycotina</taxon>
        <taxon>Agaricomycetes</taxon>
        <taxon>Phallomycetidae</taxon>
        <taxon>Phallales</taxon>
        <taxon>Clathraceae</taxon>
        <taxon>Clathrus</taxon>
    </lineage>
</organism>
<dbReference type="GO" id="GO:0016799">
    <property type="term" value="F:hydrolase activity, hydrolyzing N-glycosyl compounds"/>
    <property type="evidence" value="ECO:0007669"/>
    <property type="project" value="InterPro"/>
</dbReference>
<protein>
    <recommendedName>
        <fullName evidence="3">Inosine/uridine-preferring nucleoside hydrolase domain-containing protein</fullName>
    </recommendedName>
</protein>
<accession>A0AAV5AFG7</accession>
<keyword evidence="5" id="KW-1185">Reference proteome</keyword>
<dbReference type="PANTHER" id="PTHR43264">
    <property type="match status" value="1"/>
</dbReference>
<proteinExistence type="inferred from homology"/>
<evidence type="ECO:0000259" key="3">
    <source>
        <dbReference type="Pfam" id="PF01156"/>
    </source>
</evidence>
<reference evidence="4" key="1">
    <citation type="submission" date="2021-10" db="EMBL/GenBank/DDBJ databases">
        <title>De novo Genome Assembly of Clathrus columnatus (Basidiomycota, Fungi) Using Illumina and Nanopore Sequence Data.</title>
        <authorList>
            <person name="Ogiso-Tanaka E."/>
            <person name="Itagaki H."/>
            <person name="Hosoya T."/>
            <person name="Hosaka K."/>
        </authorList>
    </citation>
    <scope>NUCLEOTIDE SEQUENCE</scope>
    <source>
        <strain evidence="4">MO-923</strain>
    </source>
</reference>
<keyword evidence="2" id="KW-0732">Signal</keyword>
<dbReference type="PANTHER" id="PTHR43264:SF1">
    <property type="entry name" value="INOSINE_URIDINE-PREFERRING NUCLEOSIDE HYDROLASE DOMAIN-CONTAINING PROTEIN"/>
    <property type="match status" value="1"/>
</dbReference>
<dbReference type="InterPro" id="IPR001910">
    <property type="entry name" value="Inosine/uridine_hydrolase_dom"/>
</dbReference>